<dbReference type="InterPro" id="IPR029068">
    <property type="entry name" value="Glyas_Bleomycin-R_OHBP_Dase"/>
</dbReference>
<comment type="similarity">
    <text evidence="2 9">Belongs to the 4HPPD family.</text>
</comment>
<keyword evidence="5" id="KW-0677">Repeat</keyword>
<feature type="binding site" evidence="10">
    <location>
        <position position="211"/>
    </location>
    <ligand>
        <name>Fe cation</name>
        <dbReference type="ChEBI" id="CHEBI:24875"/>
    </ligand>
</feature>
<dbReference type="SUPFAM" id="SSF54593">
    <property type="entry name" value="Glyoxalase/Bleomycin resistance protein/Dihydroxybiphenyl dioxygenase"/>
    <property type="match status" value="1"/>
</dbReference>
<dbReference type="VEuPathDB" id="FungiDB:PHYBLDRAFT_150597"/>
<dbReference type="Proteomes" id="UP000077315">
    <property type="component" value="Unassembled WGS sequence"/>
</dbReference>
<keyword evidence="7 10" id="KW-0408">Iron</keyword>
<comment type="cofactor">
    <cofactor evidence="10">
        <name>Fe cation</name>
        <dbReference type="ChEBI" id="CHEBI:24875"/>
    </cofactor>
    <text evidence="10">Binds 1 Fe cation per subunit.</text>
</comment>
<evidence type="ECO:0000256" key="5">
    <source>
        <dbReference type="ARBA" id="ARBA00022737"/>
    </source>
</evidence>
<evidence type="ECO:0000256" key="2">
    <source>
        <dbReference type="ARBA" id="ARBA00005877"/>
    </source>
</evidence>
<dbReference type="GO" id="GO:0003868">
    <property type="term" value="F:4-hydroxyphenylpyruvate dioxygenase activity"/>
    <property type="evidence" value="ECO:0007669"/>
    <property type="project" value="InterPro"/>
</dbReference>
<dbReference type="OrthoDB" id="414569at2759"/>
<dbReference type="GO" id="GO:0006572">
    <property type="term" value="P:L-tyrosine catabolic process"/>
    <property type="evidence" value="ECO:0007669"/>
    <property type="project" value="UniProtKB-KW"/>
</dbReference>
<organism evidence="12 13">
    <name type="scientific">Phycomyces blakesleeanus (strain ATCC 8743b / DSM 1359 / FGSC 10004 / NBRC 33097 / NRRL 1555)</name>
    <dbReference type="NCBI Taxonomy" id="763407"/>
    <lineage>
        <taxon>Eukaryota</taxon>
        <taxon>Fungi</taxon>
        <taxon>Fungi incertae sedis</taxon>
        <taxon>Mucoromycota</taxon>
        <taxon>Mucoromycotina</taxon>
        <taxon>Mucoromycetes</taxon>
        <taxon>Mucorales</taxon>
        <taxon>Phycomycetaceae</taxon>
        <taxon>Phycomyces</taxon>
    </lineage>
</organism>
<dbReference type="UniPathway" id="UPA00139">
    <property type="reaction ID" value="UER00362"/>
</dbReference>
<dbReference type="EMBL" id="KV440995">
    <property type="protein sequence ID" value="OAD68419.1"/>
    <property type="molecule type" value="Genomic_DNA"/>
</dbReference>
<feature type="domain" description="VOC" evidence="11">
    <location>
        <begin position="41"/>
        <end position="173"/>
    </location>
</feature>
<keyword evidence="4 10" id="KW-0479">Metal-binding</keyword>
<dbReference type="InterPro" id="IPR041736">
    <property type="entry name" value="4OHPhenylPyrv_dOase_N"/>
</dbReference>
<dbReference type="NCBIfam" id="TIGR01263">
    <property type="entry name" value="4HPPD"/>
    <property type="match status" value="1"/>
</dbReference>
<dbReference type="InterPro" id="IPR005956">
    <property type="entry name" value="4OHPhenylPyrv_dOase"/>
</dbReference>
<name>A0A167KMA9_PHYB8</name>
<evidence type="ECO:0000256" key="10">
    <source>
        <dbReference type="PIRSR" id="PIRSR009283-1"/>
    </source>
</evidence>
<protein>
    <recommendedName>
        <fullName evidence="3 9">4-hydroxyphenylpyruvate dioxygenase</fullName>
    </recommendedName>
</protein>
<dbReference type="STRING" id="763407.A0A167KMA9"/>
<evidence type="ECO:0000313" key="12">
    <source>
        <dbReference type="EMBL" id="OAD68419.1"/>
    </source>
</evidence>
<dbReference type="PIRSF" id="PIRSF009283">
    <property type="entry name" value="HPP_dOase"/>
    <property type="match status" value="1"/>
</dbReference>
<feature type="domain" description="VOC" evidence="11">
    <location>
        <begin position="208"/>
        <end position="370"/>
    </location>
</feature>
<dbReference type="AlphaFoldDB" id="A0A167KMA9"/>
<evidence type="ECO:0000256" key="4">
    <source>
        <dbReference type="ARBA" id="ARBA00022723"/>
    </source>
</evidence>
<proteinExistence type="inferred from homology"/>
<reference evidence="13" key="1">
    <citation type="submission" date="2015-06" db="EMBL/GenBank/DDBJ databases">
        <title>Expansion of signal transduction pathways in fungi by whole-genome duplication.</title>
        <authorList>
            <consortium name="DOE Joint Genome Institute"/>
            <person name="Corrochano L.M."/>
            <person name="Kuo A."/>
            <person name="Marcet-Houben M."/>
            <person name="Polaino S."/>
            <person name="Salamov A."/>
            <person name="Villalobos J.M."/>
            <person name="Alvarez M.I."/>
            <person name="Avalos J."/>
            <person name="Benito E.P."/>
            <person name="Benoit I."/>
            <person name="Burger G."/>
            <person name="Camino L.P."/>
            <person name="Canovas D."/>
            <person name="Cerda-Olmedo E."/>
            <person name="Cheng J.-F."/>
            <person name="Dominguez A."/>
            <person name="Elias M."/>
            <person name="Eslava A.P."/>
            <person name="Glaser F."/>
            <person name="Grimwood J."/>
            <person name="Gutierrez G."/>
            <person name="Heitman J."/>
            <person name="Henrissat B."/>
            <person name="Iturriaga E.A."/>
            <person name="Lang B.F."/>
            <person name="Lavin J.L."/>
            <person name="Lee S."/>
            <person name="Li W."/>
            <person name="Lindquist E."/>
            <person name="Lopez-Garcia S."/>
            <person name="Luque E.M."/>
            <person name="Marcos A.T."/>
            <person name="Martin J."/>
            <person name="McCluskey K."/>
            <person name="Medina H.R."/>
            <person name="Miralles-Duran A."/>
            <person name="Miyazaki A."/>
            <person name="Munoz-Torres E."/>
            <person name="Oguiza J.A."/>
            <person name="Ohm R."/>
            <person name="Olmedo M."/>
            <person name="Orejas M."/>
            <person name="Ortiz-Castellanos L."/>
            <person name="Pisabarro A.G."/>
            <person name="Rodriguez-Romero J."/>
            <person name="Ruiz-Herrera J."/>
            <person name="Ruiz-Vazquez R."/>
            <person name="Sanz C."/>
            <person name="Schackwitz W."/>
            <person name="Schmutz J."/>
            <person name="Shahriari M."/>
            <person name="Shelest E."/>
            <person name="Silva-Franco F."/>
            <person name="Soanes D."/>
            <person name="Syed K."/>
            <person name="Tagua V.G."/>
            <person name="Talbot N.J."/>
            <person name="Thon M."/>
            <person name="De vries R.P."/>
            <person name="Wiebenga A."/>
            <person name="Yadav J.S."/>
            <person name="Braun E.L."/>
            <person name="Baker S."/>
            <person name="Garre V."/>
            <person name="Horwitz B."/>
            <person name="Torres-Martinez S."/>
            <person name="Idnurm A."/>
            <person name="Herrera-Estrella A."/>
            <person name="Gabaldon T."/>
            <person name="Grigoriev I.V."/>
        </authorList>
    </citation>
    <scope>NUCLEOTIDE SEQUENCE [LARGE SCALE GENOMIC DNA]</scope>
    <source>
        <strain evidence="13">NRRL 1555(-)</strain>
    </source>
</reference>
<dbReference type="CDD" id="cd08342">
    <property type="entry name" value="HPPD_N_like"/>
    <property type="match status" value="1"/>
</dbReference>
<dbReference type="InterPro" id="IPR041735">
    <property type="entry name" value="4OHPhenylPyrv_dOase_C"/>
</dbReference>
<dbReference type="Pfam" id="PF00903">
    <property type="entry name" value="Glyoxalase"/>
    <property type="match status" value="1"/>
</dbReference>
<evidence type="ECO:0000256" key="9">
    <source>
        <dbReference type="PIRNR" id="PIRNR009283"/>
    </source>
</evidence>
<dbReference type="GO" id="GO:0006559">
    <property type="term" value="P:L-phenylalanine catabolic process"/>
    <property type="evidence" value="ECO:0007669"/>
    <property type="project" value="UniProtKB-UniPathway"/>
</dbReference>
<dbReference type="RefSeq" id="XP_018286459.1">
    <property type="nucleotide sequence ID" value="XM_018432510.1"/>
</dbReference>
<evidence type="ECO:0000256" key="6">
    <source>
        <dbReference type="ARBA" id="ARBA00022878"/>
    </source>
</evidence>
<dbReference type="PROSITE" id="PS51819">
    <property type="entry name" value="VOC"/>
    <property type="match status" value="2"/>
</dbReference>
<feature type="binding site" evidence="10">
    <location>
        <position position="381"/>
    </location>
    <ligand>
        <name>Fe cation</name>
        <dbReference type="ChEBI" id="CHEBI:24875"/>
    </ligand>
</feature>
<keyword evidence="6" id="KW-0828">Tyrosine catabolism</keyword>
<dbReference type="CDD" id="cd07250">
    <property type="entry name" value="HPPD_C_like"/>
    <property type="match status" value="1"/>
</dbReference>
<dbReference type="FunFam" id="3.10.180.10:FF:000001">
    <property type="entry name" value="4-hydroxyphenylpyruvate dioxygenase"/>
    <property type="match status" value="1"/>
</dbReference>
<evidence type="ECO:0000313" key="13">
    <source>
        <dbReference type="Proteomes" id="UP000077315"/>
    </source>
</evidence>
<comment type="pathway">
    <text evidence="1">Amino-acid degradation; L-phenylalanine degradation; acetoacetate and fumarate from L-phenylalanine: step 3/6.</text>
</comment>
<evidence type="ECO:0000256" key="1">
    <source>
        <dbReference type="ARBA" id="ARBA00005162"/>
    </source>
</evidence>
<gene>
    <name evidence="12" type="ORF">PHYBLDRAFT_150597</name>
</gene>
<accession>A0A167KMA9</accession>
<keyword evidence="13" id="KW-1185">Reference proteome</keyword>
<evidence type="ECO:0000256" key="3">
    <source>
        <dbReference type="ARBA" id="ARBA00013222"/>
    </source>
</evidence>
<evidence type="ECO:0000256" key="7">
    <source>
        <dbReference type="ARBA" id="ARBA00023004"/>
    </source>
</evidence>
<dbReference type="GO" id="GO:0046872">
    <property type="term" value="F:metal ion binding"/>
    <property type="evidence" value="ECO:0007669"/>
    <property type="project" value="UniProtKB-KW"/>
</dbReference>
<dbReference type="InParanoid" id="A0A167KMA9"/>
<sequence length="425" mass="47724">MEAQSYSGLFVEEENKSNDVQLLKLKTSSLTFTKANNPYTGFDHLKFTVTNAKQAASFYCTRLGFKHVAYRGLETGSREVASHVVKQGEAIFVFESPIHPESMVDMAAEIARRGDAVKDVAFNVTNCRAVYEKAISRGAISVKAPEEITDEDGTVVMATLATYGDVHHTLIERTKYKGVFLPGFKDSSVALRFKDPLEELLPHVPLQFIDHVVGNQPDDMMDPVADFYEKAFDFHRFWSVDDKDVYTEYSALRSVVMADPAERIKVPINEPALGKKKSQIQEFVDFYGGAGVQHIAINTNDIITSVTNMRQRGCAFLTIPDTYYIALRAALSKHNKTALRPVAENLDILQKLNIMVDYDENGYLLQIFTRPLEDRPTVFVEIIQRNNHNGFGAGNFKSLFESLEIEQNIRGNLTDMKQPTAVLSN</sequence>
<dbReference type="InterPro" id="IPR037523">
    <property type="entry name" value="VOC_core"/>
</dbReference>
<dbReference type="PANTHER" id="PTHR11959:SF1">
    <property type="entry name" value="4-HYDROXYPHENYLPYRUVATE DIOXYGENASE"/>
    <property type="match status" value="1"/>
</dbReference>
<evidence type="ECO:0000256" key="8">
    <source>
        <dbReference type="ARBA" id="ARBA00023232"/>
    </source>
</evidence>
<feature type="binding site" evidence="10">
    <location>
        <position position="294"/>
    </location>
    <ligand>
        <name>Fe cation</name>
        <dbReference type="ChEBI" id="CHEBI:24875"/>
    </ligand>
</feature>
<evidence type="ECO:0000259" key="11">
    <source>
        <dbReference type="PROSITE" id="PS51819"/>
    </source>
</evidence>
<dbReference type="PANTHER" id="PTHR11959">
    <property type="entry name" value="4-HYDROXYPHENYLPYRUVATE DIOXYGENASE"/>
    <property type="match status" value="1"/>
</dbReference>
<dbReference type="GeneID" id="28993416"/>
<dbReference type="Gene3D" id="3.10.180.10">
    <property type="entry name" value="2,3-Dihydroxybiphenyl 1,2-Dioxygenase, domain 1"/>
    <property type="match status" value="2"/>
</dbReference>
<keyword evidence="8" id="KW-0585">Phenylalanine catabolism</keyword>
<dbReference type="InterPro" id="IPR004360">
    <property type="entry name" value="Glyas_Fos-R_dOase_dom"/>
</dbReference>